<name>A0A084EGI7_MYCCA</name>
<comment type="caution">
    <text evidence="2">The sequence shown here is derived from an EMBL/GenBank/DDBJ whole genome shotgun (WGS) entry which is preliminary data.</text>
</comment>
<feature type="domain" description="Integrase catalytic" evidence="1">
    <location>
        <begin position="226"/>
        <end position="399"/>
    </location>
</feature>
<reference evidence="2 3" key="1">
    <citation type="submission" date="2014-02" db="EMBL/GenBank/DDBJ databases">
        <title>Genome sequence of Mycoplasma capricolum subsp. capricolum strain 14232.</title>
        <authorList>
            <person name="Sirand-Pugnet P."/>
            <person name="Breton M."/>
            <person name="Dordet-Frisoni E."/>
            <person name="Baranowski E."/>
            <person name="Barre A."/>
            <person name="Couture C."/>
            <person name="Dupuy V."/>
            <person name="Gaurivaud P."/>
            <person name="Jacob D."/>
            <person name="Lemaitre C."/>
            <person name="Manso-Silvan L."/>
            <person name="Nikolski M."/>
            <person name="Nouvel L.-X."/>
            <person name="Poumarat F."/>
            <person name="Tardy F."/>
            <person name="Thebault P."/>
            <person name="Theil S."/>
            <person name="Citti C."/>
            <person name="Thiaucourt F."/>
            <person name="Blanchard A."/>
        </authorList>
    </citation>
    <scope>NUCLEOTIDE SEQUENCE [LARGE SCALE GENOMIC DNA]</scope>
    <source>
        <strain evidence="2 3">14232</strain>
    </source>
</reference>
<dbReference type="Pfam" id="PF00665">
    <property type="entry name" value="rve"/>
    <property type="match status" value="1"/>
</dbReference>
<dbReference type="AlphaFoldDB" id="A0A084EGI7"/>
<dbReference type="PROSITE" id="PS50994">
    <property type="entry name" value="INTEGRASE"/>
    <property type="match status" value="1"/>
</dbReference>
<organism evidence="2 3">
    <name type="scientific">Mycoplasma capricolum subsp. capricolum 14232</name>
    <dbReference type="NCBI Taxonomy" id="1188238"/>
    <lineage>
        <taxon>Bacteria</taxon>
        <taxon>Bacillati</taxon>
        <taxon>Mycoplasmatota</taxon>
        <taxon>Mollicutes</taxon>
        <taxon>Mycoplasmataceae</taxon>
        <taxon>Mycoplasma</taxon>
    </lineage>
</organism>
<dbReference type="PANTHER" id="PTHR46889">
    <property type="entry name" value="TRANSPOSASE INSF FOR INSERTION SEQUENCE IS3B-RELATED"/>
    <property type="match status" value="1"/>
</dbReference>
<evidence type="ECO:0000313" key="3">
    <source>
        <dbReference type="Proteomes" id="UP000028533"/>
    </source>
</evidence>
<dbReference type="EMBL" id="JFDO01000035">
    <property type="protein sequence ID" value="KEZ17079.1"/>
    <property type="molecule type" value="Genomic_DNA"/>
</dbReference>
<dbReference type="InterPro" id="IPR050900">
    <property type="entry name" value="Transposase_IS3/IS150/IS904"/>
</dbReference>
<accession>A0A084EGI7</accession>
<dbReference type="SUPFAM" id="SSF53098">
    <property type="entry name" value="Ribonuclease H-like"/>
    <property type="match status" value="1"/>
</dbReference>
<dbReference type="Gene3D" id="3.30.420.10">
    <property type="entry name" value="Ribonuclease H-like superfamily/Ribonuclease H"/>
    <property type="match status" value="1"/>
</dbReference>
<proteinExistence type="predicted"/>
<evidence type="ECO:0000313" key="2">
    <source>
        <dbReference type="EMBL" id="KEZ17079.1"/>
    </source>
</evidence>
<dbReference type="InterPro" id="IPR036397">
    <property type="entry name" value="RNaseH_sf"/>
</dbReference>
<dbReference type="GO" id="GO:0003676">
    <property type="term" value="F:nucleic acid binding"/>
    <property type="evidence" value="ECO:0007669"/>
    <property type="project" value="InterPro"/>
</dbReference>
<evidence type="ECO:0000259" key="1">
    <source>
        <dbReference type="PROSITE" id="PS50994"/>
    </source>
</evidence>
<dbReference type="InterPro" id="IPR012337">
    <property type="entry name" value="RNaseH-like_sf"/>
</dbReference>
<protein>
    <submittedName>
        <fullName evidence="2">Putative new IS transposase, IS3 family</fullName>
    </submittedName>
</protein>
<dbReference type="GO" id="GO:0015074">
    <property type="term" value="P:DNA integration"/>
    <property type="evidence" value="ECO:0007669"/>
    <property type="project" value="InterPro"/>
</dbReference>
<dbReference type="RefSeq" id="WP_036432549.1">
    <property type="nucleotide sequence ID" value="NZ_JFDO01000035.1"/>
</dbReference>
<dbReference type="PANTHER" id="PTHR46889:SF5">
    <property type="entry name" value="INTEGRASE PROTEIN"/>
    <property type="match status" value="1"/>
</dbReference>
<dbReference type="InterPro" id="IPR001584">
    <property type="entry name" value="Integrase_cat-core"/>
</dbReference>
<dbReference type="Proteomes" id="UP000028533">
    <property type="component" value="Unassembled WGS sequence"/>
</dbReference>
<gene>
    <name evidence="2" type="ORF">MCAPa_8240</name>
</gene>
<sequence>MLNKNRATYEDINFKIKVAKYAIKNKTVNTIKTFGVKQNTIKAWIKQYKNGAFERKQIDNKVNKEITNQLEIIYKIQKVLSDLLDINLYKKLNKLRNKYNIPIDIILNLLRSVGINISEKTLYRRFHYYKPKWIITKNDTWRVEIVKTIWNKHQDFGYRRVYKYYEIARNDPNSKWYGLKKIGINKIQKIMSFLGIQGFVRKSNRTINKQKTKKSDAIEDKVKRRFQSVENIYGKNKVFYTDVTFHSIFGIKFYQSTILEATTRRIIDVKFSFKNDTELIMRNMKGFKRQLIKDNLWKDHLIMHSDHGSVYFSKKYQKWAYKNKITISMGRTYSCSDNVIIEIFHSLIKKWKYKLRKKFTSFKNYLQKLIYWCSEYNYLKTQTKSNFYYQPLIKIFKFFTNFSKKV</sequence>